<dbReference type="Proteomes" id="UP001153269">
    <property type="component" value="Unassembled WGS sequence"/>
</dbReference>
<feature type="region of interest" description="Disordered" evidence="1">
    <location>
        <begin position="38"/>
        <end position="162"/>
    </location>
</feature>
<sequence>MRRSGVPHGAGQAGTCPTMGAYPLAPRYPIRAGSCTLHGARHSRRNSYKIRTRRSEEATPVNVLPAQRTATRSHPGERRPPAGHRHMKEPRLGAGGNQTDPRYSTRGGNTQTQTHTNTHNNQGLQAASYHTTKPRSPGSSDPDPRITSNHGLDPWIWTHERK</sequence>
<keyword evidence="3" id="KW-1185">Reference proteome</keyword>
<feature type="compositionally biased region" description="Basic residues" evidence="1">
    <location>
        <begin position="39"/>
        <end position="52"/>
    </location>
</feature>
<evidence type="ECO:0000313" key="2">
    <source>
        <dbReference type="EMBL" id="CAB1415986.1"/>
    </source>
</evidence>
<reference evidence="2" key="1">
    <citation type="submission" date="2020-03" db="EMBL/GenBank/DDBJ databases">
        <authorList>
            <person name="Weist P."/>
        </authorList>
    </citation>
    <scope>NUCLEOTIDE SEQUENCE</scope>
</reference>
<name>A0A9N7TN36_PLEPL</name>
<protein>
    <submittedName>
        <fullName evidence="2">Uncharacterized protein</fullName>
    </submittedName>
</protein>
<dbReference type="AlphaFoldDB" id="A0A9N7TN36"/>
<dbReference type="EMBL" id="CADEAL010000182">
    <property type="protein sequence ID" value="CAB1415986.1"/>
    <property type="molecule type" value="Genomic_DNA"/>
</dbReference>
<gene>
    <name evidence="2" type="ORF">PLEPLA_LOCUS3705</name>
</gene>
<accession>A0A9N7TN36</accession>
<evidence type="ECO:0000313" key="3">
    <source>
        <dbReference type="Proteomes" id="UP001153269"/>
    </source>
</evidence>
<evidence type="ECO:0000256" key="1">
    <source>
        <dbReference type="SAM" id="MobiDB-lite"/>
    </source>
</evidence>
<feature type="compositionally biased region" description="Low complexity" evidence="1">
    <location>
        <begin position="107"/>
        <end position="123"/>
    </location>
</feature>
<organism evidence="2 3">
    <name type="scientific">Pleuronectes platessa</name>
    <name type="common">European plaice</name>
    <dbReference type="NCBI Taxonomy" id="8262"/>
    <lineage>
        <taxon>Eukaryota</taxon>
        <taxon>Metazoa</taxon>
        <taxon>Chordata</taxon>
        <taxon>Craniata</taxon>
        <taxon>Vertebrata</taxon>
        <taxon>Euteleostomi</taxon>
        <taxon>Actinopterygii</taxon>
        <taxon>Neopterygii</taxon>
        <taxon>Teleostei</taxon>
        <taxon>Neoteleostei</taxon>
        <taxon>Acanthomorphata</taxon>
        <taxon>Carangaria</taxon>
        <taxon>Pleuronectiformes</taxon>
        <taxon>Pleuronectoidei</taxon>
        <taxon>Pleuronectidae</taxon>
        <taxon>Pleuronectes</taxon>
    </lineage>
</organism>
<comment type="caution">
    <text evidence="2">The sequence shown here is derived from an EMBL/GenBank/DDBJ whole genome shotgun (WGS) entry which is preliminary data.</text>
</comment>
<proteinExistence type="predicted"/>